<evidence type="ECO:0000256" key="3">
    <source>
        <dbReference type="ARBA" id="ARBA00023110"/>
    </source>
</evidence>
<keyword evidence="8" id="KW-0732">Signal</keyword>
<dbReference type="Proteomes" id="UP000254425">
    <property type="component" value="Chromosome"/>
</dbReference>
<evidence type="ECO:0000256" key="8">
    <source>
        <dbReference type="SAM" id="SignalP"/>
    </source>
</evidence>
<dbReference type="PROSITE" id="PS50059">
    <property type="entry name" value="FKBP_PPIASE"/>
    <property type="match status" value="2"/>
</dbReference>
<keyword evidence="3 5" id="KW-0697">Rotamase</keyword>
<dbReference type="Gene3D" id="3.10.50.40">
    <property type="match status" value="2"/>
</dbReference>
<dbReference type="InterPro" id="IPR001179">
    <property type="entry name" value="PPIase_FKBP_dom"/>
</dbReference>
<sequence length="307" mass="32685">MTVSTTTRRFAAALTVPLLIASAAACGSDDEDKAKPGTVPAVSSEDGKKPKIEKGEGDPPKGLKVKVLKEGKGEKVAKGDVLNASYHGQLWNGKVFDSTWQKGRTPASFQIGTGNVIKGWDEALVGKKLGSRVQLVIPPEKGYGAQGQPPQIPKNSTLVFVVDLKKTMPSKIDGKAVDTQNPDLPKVSSKISDKAPEIDIEKGAKAPDKLTSASVVEGDGKEVTDKSTVLANFSAKLWSGKPFANTWEQGGPQEFPVQQIPGWKDGLKGKKAGSRVVISVPEKDFPKEQRAQFKSGVVFSVDVLDVK</sequence>
<dbReference type="SUPFAM" id="SSF54534">
    <property type="entry name" value="FKBP-like"/>
    <property type="match status" value="2"/>
</dbReference>
<dbReference type="FunFam" id="3.10.50.40:FF:000006">
    <property type="entry name" value="Peptidyl-prolyl cis-trans isomerase"/>
    <property type="match status" value="1"/>
</dbReference>
<dbReference type="KEGG" id="sarm:DVA86_05610"/>
<dbReference type="AlphaFoldDB" id="A0A345XKP3"/>
<dbReference type="GO" id="GO:0003755">
    <property type="term" value="F:peptidyl-prolyl cis-trans isomerase activity"/>
    <property type="evidence" value="ECO:0007669"/>
    <property type="project" value="UniProtKB-UniRule"/>
</dbReference>
<comment type="catalytic activity">
    <reaction evidence="1 5 6">
        <text>[protein]-peptidylproline (omega=180) = [protein]-peptidylproline (omega=0)</text>
        <dbReference type="Rhea" id="RHEA:16237"/>
        <dbReference type="Rhea" id="RHEA-COMP:10747"/>
        <dbReference type="Rhea" id="RHEA-COMP:10748"/>
        <dbReference type="ChEBI" id="CHEBI:83833"/>
        <dbReference type="ChEBI" id="CHEBI:83834"/>
        <dbReference type="EC" id="5.2.1.8"/>
    </reaction>
</comment>
<gene>
    <name evidence="10" type="ORF">DVA86_05610</name>
</gene>
<dbReference type="EMBL" id="CP031320">
    <property type="protein sequence ID" value="AXK32209.1"/>
    <property type="molecule type" value="Genomic_DNA"/>
</dbReference>
<dbReference type="PANTHER" id="PTHR43811">
    <property type="entry name" value="FKBP-TYPE PEPTIDYL-PROLYL CIS-TRANS ISOMERASE FKPA"/>
    <property type="match status" value="1"/>
</dbReference>
<accession>A0A345XKP3</accession>
<feature type="chain" id="PRO_5039562148" description="Peptidyl-prolyl cis-trans isomerase" evidence="8">
    <location>
        <begin position="28"/>
        <end position="307"/>
    </location>
</feature>
<feature type="signal peptide" evidence="8">
    <location>
        <begin position="1"/>
        <end position="27"/>
    </location>
</feature>
<name>A0A345XKP3_9ACTN</name>
<protein>
    <recommendedName>
        <fullName evidence="6">Peptidyl-prolyl cis-trans isomerase</fullName>
        <ecNumber evidence="6">5.2.1.8</ecNumber>
    </recommendedName>
</protein>
<dbReference type="Pfam" id="PF00254">
    <property type="entry name" value="FKBP_C"/>
    <property type="match status" value="2"/>
</dbReference>
<keyword evidence="11" id="KW-1185">Reference proteome</keyword>
<evidence type="ECO:0000256" key="6">
    <source>
        <dbReference type="RuleBase" id="RU003915"/>
    </source>
</evidence>
<evidence type="ECO:0000313" key="11">
    <source>
        <dbReference type="Proteomes" id="UP000254425"/>
    </source>
</evidence>
<evidence type="ECO:0000259" key="9">
    <source>
        <dbReference type="PROSITE" id="PS50059"/>
    </source>
</evidence>
<dbReference type="RefSeq" id="WP_208876268.1">
    <property type="nucleotide sequence ID" value="NZ_CP031320.1"/>
</dbReference>
<keyword evidence="4 5" id="KW-0413">Isomerase</keyword>
<evidence type="ECO:0000256" key="7">
    <source>
        <dbReference type="SAM" id="MobiDB-lite"/>
    </source>
</evidence>
<feature type="domain" description="PPIase FKBP-type" evidence="9">
    <location>
        <begin position="79"/>
        <end position="168"/>
    </location>
</feature>
<feature type="region of interest" description="Disordered" evidence="7">
    <location>
        <begin position="26"/>
        <end position="64"/>
    </location>
</feature>
<proteinExistence type="inferred from homology"/>
<comment type="similarity">
    <text evidence="2 6">Belongs to the FKBP-type PPIase family.</text>
</comment>
<dbReference type="InterPro" id="IPR046357">
    <property type="entry name" value="PPIase_dom_sf"/>
</dbReference>
<evidence type="ECO:0000256" key="2">
    <source>
        <dbReference type="ARBA" id="ARBA00006577"/>
    </source>
</evidence>
<feature type="domain" description="PPIase FKBP-type" evidence="9">
    <location>
        <begin position="226"/>
        <end position="281"/>
    </location>
</feature>
<organism evidence="10 11">
    <name type="scientific">Streptomyces armeniacus</name>
    <dbReference type="NCBI Taxonomy" id="83291"/>
    <lineage>
        <taxon>Bacteria</taxon>
        <taxon>Bacillati</taxon>
        <taxon>Actinomycetota</taxon>
        <taxon>Actinomycetes</taxon>
        <taxon>Kitasatosporales</taxon>
        <taxon>Streptomycetaceae</taxon>
        <taxon>Streptomyces</taxon>
    </lineage>
</organism>
<feature type="compositionally biased region" description="Basic and acidic residues" evidence="7">
    <location>
        <begin position="45"/>
        <end position="64"/>
    </location>
</feature>
<evidence type="ECO:0000313" key="10">
    <source>
        <dbReference type="EMBL" id="AXK32209.1"/>
    </source>
</evidence>
<reference evidence="10 11" key="1">
    <citation type="submission" date="2018-07" db="EMBL/GenBank/DDBJ databases">
        <title>Draft genome of the type strain Streptomyces armeniacus ATCC 15676.</title>
        <authorList>
            <person name="Labana P."/>
            <person name="Gosse J.T."/>
            <person name="Boddy C.N."/>
        </authorList>
    </citation>
    <scope>NUCLEOTIDE SEQUENCE [LARGE SCALE GENOMIC DNA]</scope>
    <source>
        <strain evidence="10 11">ATCC 15676</strain>
    </source>
</reference>
<dbReference type="PANTHER" id="PTHR43811:SF19">
    <property type="entry name" value="39 KDA FK506-BINDING NUCLEAR PROTEIN"/>
    <property type="match status" value="1"/>
</dbReference>
<evidence type="ECO:0000256" key="4">
    <source>
        <dbReference type="ARBA" id="ARBA00023235"/>
    </source>
</evidence>
<dbReference type="EC" id="5.2.1.8" evidence="6"/>
<evidence type="ECO:0000256" key="1">
    <source>
        <dbReference type="ARBA" id="ARBA00000971"/>
    </source>
</evidence>
<evidence type="ECO:0000256" key="5">
    <source>
        <dbReference type="PROSITE-ProRule" id="PRU00277"/>
    </source>
</evidence>